<accession>A0AAJ6QS15</accession>
<feature type="compositionally biased region" description="Low complexity" evidence="5">
    <location>
        <begin position="66"/>
        <end position="84"/>
    </location>
</feature>
<dbReference type="GeneID" id="100908215"/>
<name>A0AAJ6QS15_9ACAR</name>
<evidence type="ECO:0000256" key="2">
    <source>
        <dbReference type="ARBA" id="ARBA00022448"/>
    </source>
</evidence>
<feature type="domain" description="Nucleoporin Nup54 alpha-helical" evidence="6">
    <location>
        <begin position="473"/>
        <end position="606"/>
    </location>
</feature>
<dbReference type="RefSeq" id="XP_003741926.1">
    <property type="nucleotide sequence ID" value="XM_003741878.1"/>
</dbReference>
<dbReference type="InterPro" id="IPR024864">
    <property type="entry name" value="Nup54/Nup57/Nup44"/>
</dbReference>
<dbReference type="KEGG" id="goe:100908215"/>
<evidence type="ECO:0000313" key="7">
    <source>
        <dbReference type="Proteomes" id="UP000694867"/>
    </source>
</evidence>
<keyword evidence="4" id="KW-0175">Coiled coil</keyword>
<evidence type="ECO:0000256" key="5">
    <source>
        <dbReference type="SAM" id="MobiDB-lite"/>
    </source>
</evidence>
<evidence type="ECO:0000256" key="3">
    <source>
        <dbReference type="ARBA" id="ARBA00023242"/>
    </source>
</evidence>
<dbReference type="PANTHER" id="PTHR13000:SF0">
    <property type="entry name" value="NUCLEOPORIN P54"/>
    <property type="match status" value="1"/>
</dbReference>
<dbReference type="AlphaFoldDB" id="A0AAJ6QS15"/>
<keyword evidence="2" id="KW-0813">Transport</keyword>
<dbReference type="PANTHER" id="PTHR13000">
    <property type="entry name" value="NUCLEOPORIN P54"/>
    <property type="match status" value="1"/>
</dbReference>
<dbReference type="Gene3D" id="1.20.5.490">
    <property type="entry name" value="Single helix bin"/>
    <property type="match status" value="1"/>
</dbReference>
<feature type="coiled-coil region" evidence="4">
    <location>
        <begin position="514"/>
        <end position="551"/>
    </location>
</feature>
<evidence type="ECO:0000259" key="6">
    <source>
        <dbReference type="Pfam" id="PF13874"/>
    </source>
</evidence>
<dbReference type="Proteomes" id="UP000694867">
    <property type="component" value="Unplaced"/>
</dbReference>
<dbReference type="GO" id="GO:0006999">
    <property type="term" value="P:nuclear pore organization"/>
    <property type="evidence" value="ECO:0007669"/>
    <property type="project" value="TreeGrafter"/>
</dbReference>
<dbReference type="GO" id="GO:0036228">
    <property type="term" value="P:protein localization to nuclear inner membrane"/>
    <property type="evidence" value="ECO:0007669"/>
    <property type="project" value="TreeGrafter"/>
</dbReference>
<protein>
    <submittedName>
        <fullName evidence="8">Probable nucleoporin Nup54</fullName>
    </submittedName>
</protein>
<dbReference type="InterPro" id="IPR025712">
    <property type="entry name" value="Nup54_alpha-helical_dom"/>
</dbReference>
<evidence type="ECO:0000313" key="8">
    <source>
        <dbReference type="RefSeq" id="XP_003741926.1"/>
    </source>
</evidence>
<dbReference type="GO" id="GO:0006607">
    <property type="term" value="P:NLS-bearing protein import into nucleus"/>
    <property type="evidence" value="ECO:0007669"/>
    <property type="project" value="TreeGrafter"/>
</dbReference>
<sequence>MFGSTANNNAPGTSAFGAQGSTGFGNTTFGAAPSAGTSGFGTPGFGTNAGTASAGFGTPGFGSSATPGGNTTFGTPTGGASATFGTPAATGFGAATSTSFGTPSAGGFGTQGSTGFGTSGFGTTGTSAFGTPGNTAFKPGGTTGFGATGTTGFGATGTTGFGATGASGFGATGTTGFGTTGSTGFGTTGTTGFGATAFNLTSTTANTGFGAPATGTSSTFGNTGSSFGAGFGTTGSGFGTTGTTGFGSGFGSQFSFTNKPATSFSFGGASAPTAAIGGAQQQSQQALQDVTLIATAVTVPMIYNDERDKIIATFNQLQAKWGRGKGFHSQSGPPVNFTPDNPFCKFRTIGYNALPTYRPEEGLVCLLINKRVEEVTGASPSFTEALHRDVIKSQNISVFLDSINDMGNNQTQVVVYVYEKSPTGTGKKFTSGELMNAFEQASCKAALANLGVVNMTEMTEISKNAVEQYLANPPPGIDALLWEQAKADNPDPSKLIPVPLIGFEDLSRRMKFQCDYQERQKARLEKMAEEAAELEKKCESSRCRVEELREKQYNIAHRILKVIAAFEVNRKMGFGIQSEEETLKASLEEILREIEILSTGKLNELQVAVKSAPKSETNGSTQAEEPLSEDMLKLVQEIQKGLLTLIMLLQDDSRKLDEIEKALAHPEV</sequence>
<proteinExistence type="predicted"/>
<keyword evidence="7" id="KW-1185">Reference proteome</keyword>
<reference evidence="8" key="1">
    <citation type="submission" date="2025-08" db="UniProtKB">
        <authorList>
            <consortium name="RefSeq"/>
        </authorList>
    </citation>
    <scope>IDENTIFICATION</scope>
</reference>
<evidence type="ECO:0000256" key="1">
    <source>
        <dbReference type="ARBA" id="ARBA00004123"/>
    </source>
</evidence>
<evidence type="ECO:0000256" key="4">
    <source>
        <dbReference type="SAM" id="Coils"/>
    </source>
</evidence>
<comment type="subcellular location">
    <subcellularLocation>
        <location evidence="1">Nucleus</location>
    </subcellularLocation>
</comment>
<dbReference type="GO" id="GO:0044613">
    <property type="term" value="C:nuclear pore central transport channel"/>
    <property type="evidence" value="ECO:0007669"/>
    <property type="project" value="TreeGrafter"/>
</dbReference>
<feature type="region of interest" description="Disordered" evidence="5">
    <location>
        <begin position="58"/>
        <end position="84"/>
    </location>
</feature>
<keyword evidence="3" id="KW-0539">Nucleus</keyword>
<dbReference type="GO" id="GO:0017056">
    <property type="term" value="F:structural constituent of nuclear pore"/>
    <property type="evidence" value="ECO:0007669"/>
    <property type="project" value="TreeGrafter"/>
</dbReference>
<organism evidence="7 8">
    <name type="scientific">Galendromus occidentalis</name>
    <name type="common">western predatory mite</name>
    <dbReference type="NCBI Taxonomy" id="34638"/>
    <lineage>
        <taxon>Eukaryota</taxon>
        <taxon>Metazoa</taxon>
        <taxon>Ecdysozoa</taxon>
        <taxon>Arthropoda</taxon>
        <taxon>Chelicerata</taxon>
        <taxon>Arachnida</taxon>
        <taxon>Acari</taxon>
        <taxon>Parasitiformes</taxon>
        <taxon>Mesostigmata</taxon>
        <taxon>Gamasina</taxon>
        <taxon>Phytoseioidea</taxon>
        <taxon>Phytoseiidae</taxon>
        <taxon>Typhlodrominae</taxon>
        <taxon>Galendromus</taxon>
    </lineage>
</organism>
<dbReference type="Pfam" id="PF13874">
    <property type="entry name" value="Nup54"/>
    <property type="match status" value="1"/>
</dbReference>
<gene>
    <name evidence="8" type="primary">LOC100908215</name>
</gene>